<feature type="compositionally biased region" description="Acidic residues" evidence="2">
    <location>
        <begin position="75"/>
        <end position="87"/>
    </location>
</feature>
<keyword evidence="1" id="KW-0175">Coiled coil</keyword>
<evidence type="ECO:0000259" key="3">
    <source>
        <dbReference type="Pfam" id="PF00078"/>
    </source>
</evidence>
<evidence type="ECO:0000256" key="2">
    <source>
        <dbReference type="SAM" id="MobiDB-lite"/>
    </source>
</evidence>
<feature type="compositionally biased region" description="Polar residues" evidence="2">
    <location>
        <begin position="254"/>
        <end position="277"/>
    </location>
</feature>
<feature type="compositionally biased region" description="Low complexity" evidence="2">
    <location>
        <begin position="387"/>
        <end position="407"/>
    </location>
</feature>
<protein>
    <recommendedName>
        <fullName evidence="3">Reverse transcriptase domain-containing protein</fullName>
    </recommendedName>
</protein>
<dbReference type="Pfam" id="PF00078">
    <property type="entry name" value="RVT_1"/>
    <property type="match status" value="1"/>
</dbReference>
<organism evidence="4">
    <name type="scientific">Tanacetum cinerariifolium</name>
    <name type="common">Dalmatian daisy</name>
    <name type="synonym">Chrysanthemum cinerariifolium</name>
    <dbReference type="NCBI Taxonomy" id="118510"/>
    <lineage>
        <taxon>Eukaryota</taxon>
        <taxon>Viridiplantae</taxon>
        <taxon>Streptophyta</taxon>
        <taxon>Embryophyta</taxon>
        <taxon>Tracheophyta</taxon>
        <taxon>Spermatophyta</taxon>
        <taxon>Magnoliopsida</taxon>
        <taxon>eudicotyledons</taxon>
        <taxon>Gunneridae</taxon>
        <taxon>Pentapetalae</taxon>
        <taxon>asterids</taxon>
        <taxon>campanulids</taxon>
        <taxon>Asterales</taxon>
        <taxon>Asteraceae</taxon>
        <taxon>Asteroideae</taxon>
        <taxon>Anthemideae</taxon>
        <taxon>Anthemidinae</taxon>
        <taxon>Tanacetum</taxon>
    </lineage>
</organism>
<dbReference type="SUPFAM" id="SSF56672">
    <property type="entry name" value="DNA/RNA polymerases"/>
    <property type="match status" value="1"/>
</dbReference>
<dbReference type="CDD" id="cd01647">
    <property type="entry name" value="RT_LTR"/>
    <property type="match status" value="1"/>
</dbReference>
<feature type="domain" description="Reverse transcriptase" evidence="3">
    <location>
        <begin position="613"/>
        <end position="684"/>
    </location>
</feature>
<feature type="region of interest" description="Disordered" evidence="2">
    <location>
        <begin position="238"/>
        <end position="283"/>
    </location>
</feature>
<dbReference type="EMBL" id="BKCJ010097799">
    <property type="protein sequence ID" value="GEX25453.1"/>
    <property type="molecule type" value="Genomic_DNA"/>
</dbReference>
<proteinExistence type="predicted"/>
<accession>A0A699H423</accession>
<gene>
    <name evidence="4" type="ORF">Tci_297428</name>
</gene>
<feature type="region of interest" description="Disordered" evidence="2">
    <location>
        <begin position="387"/>
        <end position="420"/>
    </location>
</feature>
<dbReference type="PANTHER" id="PTHR15503:SF45">
    <property type="entry name" value="RNA-DIRECTED DNA POLYMERASE HOMOLOG"/>
    <property type="match status" value="1"/>
</dbReference>
<name>A0A699H423_TANCI</name>
<dbReference type="Gene3D" id="3.30.70.270">
    <property type="match status" value="2"/>
</dbReference>
<evidence type="ECO:0000256" key="1">
    <source>
        <dbReference type="SAM" id="Coils"/>
    </source>
</evidence>
<feature type="region of interest" description="Disordered" evidence="2">
    <location>
        <begin position="1"/>
        <end position="106"/>
    </location>
</feature>
<dbReference type="PANTHER" id="PTHR15503">
    <property type="entry name" value="LDOC1 RELATED"/>
    <property type="match status" value="1"/>
</dbReference>
<reference evidence="4" key="1">
    <citation type="journal article" date="2019" name="Sci. Rep.">
        <title>Draft genome of Tanacetum cinerariifolium, the natural source of mosquito coil.</title>
        <authorList>
            <person name="Yamashiro T."/>
            <person name="Shiraishi A."/>
            <person name="Satake H."/>
            <person name="Nakayama K."/>
        </authorList>
    </citation>
    <scope>NUCLEOTIDE SEQUENCE</scope>
</reference>
<dbReference type="AlphaFoldDB" id="A0A699H423"/>
<comment type="caution">
    <text evidence="4">The sequence shown here is derived from an EMBL/GenBank/DDBJ whole genome shotgun (WGS) entry which is preliminary data.</text>
</comment>
<sequence>MVNLPPPNNDPNVLEDEHAPAPEHAPIAPNPAPIQPNDYLAKEEGDPKEELKEEEEPVEAEEEDEEEMEAKKDEDIEVEDNEDENDVEITHPYEEANPLNRPPPSLETAEQEFMNASVSHSTLQPLPPIRQSAGTFYVGEGSYVTVFNPVLSKVYAPGPRINDSSALYTRERDLRAENEMLRMRLRAAEEKAEYKLMEAEYYKNHFARMSWDNVVHADAASDHGGEGVDITDVVKDAGEEKDDKGDGAAAAKDSQPSESRGSPRDQTMPPTRRSQTNPQPPLTQEAVNQLVREGIKVAIRAEREKVREEAIIAGGPAAAPVAQECTFTGFMKYGPMQFHGTEGAVGLCCWFERMKSTFGISECAERRKVKFAIATLHGRALTWIWENNNQGGNNNRNNNDNRNNNRNRNNRDNYCDNNRHNHYNQRRHDGARVMTAAQSNVIDRGLFYSDSDKCFVTFGLCHLIDIKPVRLNMSYEVELADGKLVSTNTVLRLCTLNLLNQLFEVDLIPIELGTFDVIIGHVTEKEPKEKRLEDVPIIHDFPEVFLDDLPTLPPPRHVEFIIKILLGAAPVACAPYRLAPSELKELSDQLKKLLEKGFIRPSSSPWGTPVLFVKKKDRSFRMYIDYRYLNKLTIKNRYPLLRIGDLFDQLQGLSMYSKIALRSGYHQLRVREEDIPITAFRTCHVIDSEGVHIDPSKIEAIKNWTTPTTPTELTQKNKKYEWGEEEEEAFQMLKRKLCSALILALSKDQKELNMRQRQWIELLSDYDCEICYHPGKANVVADALSRKEREKPIKVRALVMTVHTDLFERILKAQTEAIKKENVKAENLGRLLKPIFEICSDGI</sequence>
<dbReference type="CDD" id="cd00303">
    <property type="entry name" value="retropepsin_like"/>
    <property type="match status" value="1"/>
</dbReference>
<feature type="compositionally biased region" description="Basic and acidic residues" evidence="2">
    <location>
        <begin position="40"/>
        <end position="51"/>
    </location>
</feature>
<dbReference type="Gene3D" id="3.10.10.10">
    <property type="entry name" value="HIV Type 1 Reverse Transcriptase, subunit A, domain 1"/>
    <property type="match status" value="1"/>
</dbReference>
<evidence type="ECO:0000313" key="4">
    <source>
        <dbReference type="EMBL" id="GEX25453.1"/>
    </source>
</evidence>
<feature type="coiled-coil region" evidence="1">
    <location>
        <begin position="171"/>
        <end position="200"/>
    </location>
</feature>
<feature type="compositionally biased region" description="Basic and acidic residues" evidence="2">
    <location>
        <begin position="409"/>
        <end position="419"/>
    </location>
</feature>
<feature type="compositionally biased region" description="Acidic residues" evidence="2">
    <location>
        <begin position="52"/>
        <end position="68"/>
    </location>
</feature>
<dbReference type="InterPro" id="IPR000477">
    <property type="entry name" value="RT_dom"/>
</dbReference>
<dbReference type="InterPro" id="IPR032567">
    <property type="entry name" value="RTL1-rel"/>
</dbReference>
<dbReference type="InterPro" id="IPR043128">
    <property type="entry name" value="Rev_trsase/Diguanyl_cyclase"/>
</dbReference>
<dbReference type="InterPro" id="IPR043502">
    <property type="entry name" value="DNA/RNA_pol_sf"/>
</dbReference>